<proteinExistence type="predicted"/>
<keyword evidence="2" id="KW-1185">Reference proteome</keyword>
<name>M2S8A2_COCSN</name>
<dbReference type="HOGENOM" id="CLU_686978_0_0_1"/>
<gene>
    <name evidence="1" type="ORF">COCSADRAFT_37350</name>
</gene>
<dbReference type="RefSeq" id="XP_007700395.1">
    <property type="nucleotide sequence ID" value="XM_007702205.1"/>
</dbReference>
<dbReference type="Proteomes" id="UP000016934">
    <property type="component" value="Unassembled WGS sequence"/>
</dbReference>
<reference evidence="2" key="2">
    <citation type="journal article" date="2013" name="PLoS Genet.">
        <title>Comparative genome structure, secondary metabolite, and effector coding capacity across Cochliobolus pathogens.</title>
        <authorList>
            <person name="Condon B.J."/>
            <person name="Leng Y."/>
            <person name="Wu D."/>
            <person name="Bushley K.E."/>
            <person name="Ohm R.A."/>
            <person name="Otillar R."/>
            <person name="Martin J."/>
            <person name="Schackwitz W."/>
            <person name="Grimwood J."/>
            <person name="MohdZainudin N."/>
            <person name="Xue C."/>
            <person name="Wang R."/>
            <person name="Manning V.A."/>
            <person name="Dhillon B."/>
            <person name="Tu Z.J."/>
            <person name="Steffenson B.J."/>
            <person name="Salamov A."/>
            <person name="Sun H."/>
            <person name="Lowry S."/>
            <person name="LaButti K."/>
            <person name="Han J."/>
            <person name="Copeland A."/>
            <person name="Lindquist E."/>
            <person name="Barry K."/>
            <person name="Schmutz J."/>
            <person name="Baker S.E."/>
            <person name="Ciuffetti L.M."/>
            <person name="Grigoriev I.V."/>
            <person name="Zhong S."/>
            <person name="Turgeon B.G."/>
        </authorList>
    </citation>
    <scope>NUCLEOTIDE SEQUENCE [LARGE SCALE GENOMIC DNA]</scope>
    <source>
        <strain evidence="2">ND90Pr / ATCC 201652</strain>
    </source>
</reference>
<reference evidence="1 2" key="1">
    <citation type="journal article" date="2012" name="PLoS Pathog.">
        <title>Diverse lifestyles and strategies of plant pathogenesis encoded in the genomes of eighteen Dothideomycetes fungi.</title>
        <authorList>
            <person name="Ohm R.A."/>
            <person name="Feau N."/>
            <person name="Henrissat B."/>
            <person name="Schoch C.L."/>
            <person name="Horwitz B.A."/>
            <person name="Barry K.W."/>
            <person name="Condon B.J."/>
            <person name="Copeland A.C."/>
            <person name="Dhillon B."/>
            <person name="Glaser F."/>
            <person name="Hesse C.N."/>
            <person name="Kosti I."/>
            <person name="LaButti K."/>
            <person name="Lindquist E.A."/>
            <person name="Lucas S."/>
            <person name="Salamov A.A."/>
            <person name="Bradshaw R.E."/>
            <person name="Ciuffetti L."/>
            <person name="Hamelin R.C."/>
            <person name="Kema G.H.J."/>
            <person name="Lawrence C."/>
            <person name="Scott J.A."/>
            <person name="Spatafora J.W."/>
            <person name="Turgeon B.G."/>
            <person name="de Wit P.J.G.M."/>
            <person name="Zhong S."/>
            <person name="Goodwin S.B."/>
            <person name="Grigoriev I.V."/>
        </authorList>
    </citation>
    <scope>NUCLEOTIDE SEQUENCE [LARGE SCALE GENOMIC DNA]</scope>
    <source>
        <strain evidence="2">ND90Pr / ATCC 201652</strain>
    </source>
</reference>
<accession>M2S8A2</accession>
<dbReference type="eggNOG" id="ENOG502T0B0">
    <property type="taxonomic scope" value="Eukaryota"/>
</dbReference>
<evidence type="ECO:0000313" key="1">
    <source>
        <dbReference type="EMBL" id="EMD63568.1"/>
    </source>
</evidence>
<evidence type="ECO:0000313" key="2">
    <source>
        <dbReference type="Proteomes" id="UP000016934"/>
    </source>
</evidence>
<organism evidence="1 2">
    <name type="scientific">Cochliobolus sativus (strain ND90Pr / ATCC 201652)</name>
    <name type="common">Common root rot and spot blotch fungus</name>
    <name type="synonym">Bipolaris sorokiniana</name>
    <dbReference type="NCBI Taxonomy" id="665912"/>
    <lineage>
        <taxon>Eukaryota</taxon>
        <taxon>Fungi</taxon>
        <taxon>Dikarya</taxon>
        <taxon>Ascomycota</taxon>
        <taxon>Pezizomycotina</taxon>
        <taxon>Dothideomycetes</taxon>
        <taxon>Pleosporomycetidae</taxon>
        <taxon>Pleosporales</taxon>
        <taxon>Pleosporineae</taxon>
        <taxon>Pleosporaceae</taxon>
        <taxon>Bipolaris</taxon>
    </lineage>
</organism>
<dbReference type="GeneID" id="19138955"/>
<dbReference type="OrthoDB" id="5292533at2759"/>
<protein>
    <submittedName>
        <fullName evidence="1">Uncharacterized protein</fullName>
    </submittedName>
</protein>
<dbReference type="KEGG" id="bsc:COCSADRAFT_37350"/>
<dbReference type="AlphaFoldDB" id="M2S8A2"/>
<sequence>MAKTAIALGYRYASDYVYKIRFPESTSVLQRSLNDADISQAEYLHRNIPPPGSLPTDRGPFSHYACGNCWKSFPYIFNVLEMPVPRRLPKNLSQLSLKKDYFLTDAQTIFICLLSVGVEPLHFSEDNGSGGQTCRWDSRICATFRRQKNVCLAHIQFFQFNPYHSYYRRNIDEYRRIIVHGYPPWYQTKVTNTANVTFEFPSLEKGNLKRAGWIVAIGLGDLNDPLPYFSTKLGRFDEYGDALYRHHRGGTGAYYSAFTYLEEVIRERFTLDAFPDLEDQSIITTARNEIEDMISHHSASSAGKFLRQCPQLAGAYDDGAFAEQLNSSETALAIELFNHKRPFDANQISFVNSKLKPIIAGALRGLKSLFEYFNDCGIQIPAGVQKMIDDNPQIYLEGCQS</sequence>
<dbReference type="EMBL" id="KB445644">
    <property type="protein sequence ID" value="EMD63568.1"/>
    <property type="molecule type" value="Genomic_DNA"/>
</dbReference>